<dbReference type="AlphaFoldDB" id="A0A914GRQ9"/>
<keyword evidence="2" id="KW-1133">Transmembrane helix</keyword>
<keyword evidence="2" id="KW-0472">Membrane</keyword>
<proteinExistence type="predicted"/>
<dbReference type="Proteomes" id="UP000887572">
    <property type="component" value="Unplaced"/>
</dbReference>
<feature type="region of interest" description="Disordered" evidence="1">
    <location>
        <begin position="62"/>
        <end position="98"/>
    </location>
</feature>
<feature type="compositionally biased region" description="Polar residues" evidence="1">
    <location>
        <begin position="780"/>
        <end position="793"/>
    </location>
</feature>
<evidence type="ECO:0000313" key="3">
    <source>
        <dbReference type="Proteomes" id="UP000887572"/>
    </source>
</evidence>
<feature type="compositionally biased region" description="Polar residues" evidence="1">
    <location>
        <begin position="761"/>
        <end position="772"/>
    </location>
</feature>
<evidence type="ECO:0000313" key="4">
    <source>
        <dbReference type="WBParaSite" id="Gr19_v10_g10692.t1"/>
    </source>
</evidence>
<feature type="region of interest" description="Disordered" evidence="1">
    <location>
        <begin position="687"/>
        <end position="799"/>
    </location>
</feature>
<reference evidence="4" key="1">
    <citation type="submission" date="2022-11" db="UniProtKB">
        <authorList>
            <consortium name="WormBaseParasite"/>
        </authorList>
    </citation>
    <scope>IDENTIFICATION</scope>
</reference>
<protein>
    <submittedName>
        <fullName evidence="4">BRICHOS domain-containing protein</fullName>
    </submittedName>
</protein>
<feature type="region of interest" description="Disordered" evidence="1">
    <location>
        <begin position="652"/>
        <end position="675"/>
    </location>
</feature>
<feature type="compositionally biased region" description="Low complexity" evidence="1">
    <location>
        <begin position="742"/>
        <end position="760"/>
    </location>
</feature>
<feature type="compositionally biased region" description="Low complexity" evidence="1">
    <location>
        <begin position="700"/>
        <end position="712"/>
    </location>
</feature>
<evidence type="ECO:0000256" key="1">
    <source>
        <dbReference type="SAM" id="MobiDB-lite"/>
    </source>
</evidence>
<dbReference type="WBParaSite" id="Gr19_v10_g10692.t1">
    <property type="protein sequence ID" value="Gr19_v10_g10692.t1"/>
    <property type="gene ID" value="Gr19_v10_g10692"/>
</dbReference>
<evidence type="ECO:0000256" key="2">
    <source>
        <dbReference type="SAM" id="Phobius"/>
    </source>
</evidence>
<feature type="compositionally biased region" description="Low complexity" evidence="1">
    <location>
        <begin position="261"/>
        <end position="277"/>
    </location>
</feature>
<organism evidence="3 4">
    <name type="scientific">Globodera rostochiensis</name>
    <name type="common">Golden nematode worm</name>
    <name type="synonym">Heterodera rostochiensis</name>
    <dbReference type="NCBI Taxonomy" id="31243"/>
    <lineage>
        <taxon>Eukaryota</taxon>
        <taxon>Metazoa</taxon>
        <taxon>Ecdysozoa</taxon>
        <taxon>Nematoda</taxon>
        <taxon>Chromadorea</taxon>
        <taxon>Rhabditida</taxon>
        <taxon>Tylenchina</taxon>
        <taxon>Tylenchomorpha</taxon>
        <taxon>Tylenchoidea</taxon>
        <taxon>Heteroderidae</taxon>
        <taxon>Heteroderinae</taxon>
        <taxon>Globodera</taxon>
    </lineage>
</organism>
<keyword evidence="3" id="KW-1185">Reference proteome</keyword>
<keyword evidence="2" id="KW-0812">Transmembrane</keyword>
<feature type="compositionally biased region" description="Polar residues" evidence="1">
    <location>
        <begin position="289"/>
        <end position="300"/>
    </location>
</feature>
<sequence length="799" mass="86643">MVLKRAINVSCPSQVNNLNCLLSEVWAMSCASPSSQSSTIFTNSTTHLPAIRHEPQQQFPSTAMLNNNRNSSSSKSVHHPPSIRPQQHKHSRSSSTLTVCEVAKASERADSGRKKPEMGAVAGLPPPVYRSQVVSAAAPYCWSSTTSSSPDSLAALGKRRSSWSNLVQASEISHLPSPSVPISALPSVHHAPYRSAPGGGSRPPSYGEIVAAGNCQNIRHSHTTASRQTSNASSSARSGEVFAGSKGSFFRFVGPPAPFPAAAGRSASAQSSTAGGRVSAAFLPRRPLQPQNSTEPNNLPKTKKKDRMQDLRELWAKTSCKLCCLVLLITLIGLVVAVAILAETFVAPKSADFAWLPPDQFRAGGQPNRVAMRAGELGEQVRFELTGAPPFKSNFVTVFDFKTNKVAHLDRSLRSASAGRQSVCFVLDLDRQQAPNSDELQRAAKAGAEKNRQLHGWEEDWHFMPNPVSGAAKLFQPDILECQGARWIELIRTPIDQKGQRCSECFDFCLPDWGVERDAIRNEQYLNVLRRMCFHLFVPEWRTFAQSFSTQQNQHDFEEFYRRQQQQQMANPNQQQQQQVGAVSGGGTMETKWVALQTPQTPQNQHLQQPPNVSAFFPSISSGGQSVLSGLGQVGSGIGQLGQGVGQHLFGTAGAVPSRQGQQMPPFGANGVQSPQSIVPQLSVHSQFSPSELNGPASPQPQQQQFPAHTPPLSSLWNEWSNGGGLLSPPVESTGGVGAVSGGQPPHQQQTVGGQQQSQPTFFGQSPQQQQLAEVEQHHQQQLTPSVQAQRQQVWVGRR</sequence>
<feature type="compositionally biased region" description="Low complexity" evidence="1">
    <location>
        <begin position="66"/>
        <end position="75"/>
    </location>
</feature>
<name>A0A914GRQ9_GLORO</name>
<feature type="transmembrane region" description="Helical" evidence="2">
    <location>
        <begin position="322"/>
        <end position="342"/>
    </location>
</feature>
<accession>A0A914GRQ9</accession>
<feature type="region of interest" description="Disordered" evidence="1">
    <location>
        <begin position="261"/>
        <end position="305"/>
    </location>
</feature>